<comment type="catalytic activity">
    <reaction evidence="1">
        <text>Hydrolysis of terminal non-reducing N-acetyl-D-hexosamine residues in N-acetyl-beta-D-hexosaminides.</text>
        <dbReference type="EC" id="3.2.1.52"/>
    </reaction>
</comment>
<dbReference type="SUPFAM" id="SSF51445">
    <property type="entry name" value="(Trans)glycosidases"/>
    <property type="match status" value="1"/>
</dbReference>
<dbReference type="Gene3D" id="3.20.20.300">
    <property type="entry name" value="Glycoside hydrolase, family 3, N-terminal domain"/>
    <property type="match status" value="1"/>
</dbReference>
<evidence type="ECO:0000256" key="4">
    <source>
        <dbReference type="ARBA" id="ARBA00022801"/>
    </source>
</evidence>
<dbReference type="GO" id="GO:0005975">
    <property type="term" value="P:carbohydrate metabolic process"/>
    <property type="evidence" value="ECO:0007669"/>
    <property type="project" value="InterPro"/>
</dbReference>
<keyword evidence="5" id="KW-0326">Glycosidase</keyword>
<dbReference type="PANTHER" id="PTHR30480">
    <property type="entry name" value="BETA-HEXOSAMINIDASE-RELATED"/>
    <property type="match status" value="1"/>
</dbReference>
<sequence>AEELKELGVNLNLAPLLDFAQEGDFLFSRSFQKDSSQIGILAKSLISGQKAGGILTAFKHFPGYGQISFNPVEELAILEKIPEISQFKKTMEAKPELVMISNVIYKETDPSIPFIFSPTSIQFLKNNLGSGILIISDDLPQNSLLKSFSLKEIVTEPIEAGVDILIFSGWRLPVEQGLDEFLKAFRNGEISKEKIDKAISRVTELKQKLL</sequence>
<name>A0A2G9YZB0_9BACT</name>
<dbReference type="InterPro" id="IPR050226">
    <property type="entry name" value="NagZ_Beta-hexosaminidase"/>
</dbReference>
<accession>A0A2G9YZB0</accession>
<dbReference type="GO" id="GO:0009254">
    <property type="term" value="P:peptidoglycan turnover"/>
    <property type="evidence" value="ECO:0007669"/>
    <property type="project" value="TreeGrafter"/>
</dbReference>
<evidence type="ECO:0000256" key="1">
    <source>
        <dbReference type="ARBA" id="ARBA00001231"/>
    </source>
</evidence>
<evidence type="ECO:0000259" key="6">
    <source>
        <dbReference type="Pfam" id="PF00933"/>
    </source>
</evidence>
<dbReference type="InterPro" id="IPR036962">
    <property type="entry name" value="Glyco_hydro_3_N_sf"/>
</dbReference>
<keyword evidence="4" id="KW-0378">Hydrolase</keyword>
<organism evidence="7 8">
    <name type="scientific">Candidatus Nealsonbacteria bacterium CG23_combo_of_CG06-09_8_20_14_all_36_125</name>
    <dbReference type="NCBI Taxonomy" id="1974719"/>
    <lineage>
        <taxon>Bacteria</taxon>
        <taxon>Candidatus Nealsoniibacteriota</taxon>
    </lineage>
</organism>
<evidence type="ECO:0000313" key="8">
    <source>
        <dbReference type="Proteomes" id="UP000237258"/>
    </source>
</evidence>
<dbReference type="AlphaFoldDB" id="A0A2G9YZB0"/>
<evidence type="ECO:0000313" key="7">
    <source>
        <dbReference type="EMBL" id="PIP24594.1"/>
    </source>
</evidence>
<feature type="domain" description="Glycoside hydrolase family 3 N-terminal" evidence="6">
    <location>
        <begin position="1"/>
        <end position="204"/>
    </location>
</feature>
<dbReference type="EMBL" id="PCRR01000029">
    <property type="protein sequence ID" value="PIP24594.1"/>
    <property type="molecule type" value="Genomic_DNA"/>
</dbReference>
<reference evidence="7 8" key="1">
    <citation type="submission" date="2017-09" db="EMBL/GenBank/DDBJ databases">
        <title>Depth-based differentiation of microbial function through sediment-hosted aquifers and enrichment of novel symbionts in the deep terrestrial subsurface.</title>
        <authorList>
            <person name="Probst A.J."/>
            <person name="Ladd B."/>
            <person name="Jarett J.K."/>
            <person name="Geller-Mcgrath D.E."/>
            <person name="Sieber C.M."/>
            <person name="Emerson J.B."/>
            <person name="Anantharaman K."/>
            <person name="Thomas B.C."/>
            <person name="Malmstrom R."/>
            <person name="Stieglmeier M."/>
            <person name="Klingl A."/>
            <person name="Woyke T."/>
            <person name="Ryan C.M."/>
            <person name="Banfield J.F."/>
        </authorList>
    </citation>
    <scope>NUCLEOTIDE SEQUENCE [LARGE SCALE GENOMIC DNA]</scope>
    <source>
        <strain evidence="7">CG23_combo_of_CG06-09_8_20_14_all_36_125</strain>
    </source>
</reference>
<protein>
    <recommendedName>
        <fullName evidence="3">beta-N-acetylhexosaminidase</fullName>
        <ecNumber evidence="3">3.2.1.52</ecNumber>
    </recommendedName>
</protein>
<evidence type="ECO:0000256" key="5">
    <source>
        <dbReference type="ARBA" id="ARBA00023295"/>
    </source>
</evidence>
<evidence type="ECO:0000256" key="3">
    <source>
        <dbReference type="ARBA" id="ARBA00012663"/>
    </source>
</evidence>
<dbReference type="GO" id="GO:0004563">
    <property type="term" value="F:beta-N-acetylhexosaminidase activity"/>
    <property type="evidence" value="ECO:0007669"/>
    <property type="project" value="UniProtKB-EC"/>
</dbReference>
<proteinExistence type="inferred from homology"/>
<dbReference type="InterPro" id="IPR017853">
    <property type="entry name" value="GH"/>
</dbReference>
<comment type="similarity">
    <text evidence="2">Belongs to the glycosyl hydrolase 3 family.</text>
</comment>
<dbReference type="Pfam" id="PF00933">
    <property type="entry name" value="Glyco_hydro_3"/>
    <property type="match status" value="1"/>
</dbReference>
<dbReference type="Proteomes" id="UP000237258">
    <property type="component" value="Unassembled WGS sequence"/>
</dbReference>
<comment type="caution">
    <text evidence="7">The sequence shown here is derived from an EMBL/GenBank/DDBJ whole genome shotgun (WGS) entry which is preliminary data.</text>
</comment>
<feature type="non-terminal residue" evidence="7">
    <location>
        <position position="1"/>
    </location>
</feature>
<dbReference type="InterPro" id="IPR001764">
    <property type="entry name" value="Glyco_hydro_3_N"/>
</dbReference>
<dbReference type="PANTHER" id="PTHR30480:SF13">
    <property type="entry name" value="BETA-HEXOSAMINIDASE"/>
    <property type="match status" value="1"/>
</dbReference>
<evidence type="ECO:0000256" key="2">
    <source>
        <dbReference type="ARBA" id="ARBA00005336"/>
    </source>
</evidence>
<dbReference type="EC" id="3.2.1.52" evidence="3"/>
<gene>
    <name evidence="7" type="ORF">COX33_01130</name>
</gene>